<keyword evidence="7 13" id="KW-0808">Transferase</keyword>
<reference evidence="14" key="1">
    <citation type="submission" date="2021-11" db="EMBL/GenBank/DDBJ databases">
        <authorList>
            <person name="Rodrigo-Torres L."/>
            <person name="Arahal R. D."/>
            <person name="Lucena T."/>
        </authorList>
    </citation>
    <scope>NUCLEOTIDE SEQUENCE</scope>
    <source>
        <strain evidence="14">CECT 7929</strain>
    </source>
</reference>
<dbReference type="GO" id="GO:0009029">
    <property type="term" value="F:lipid-A 4'-kinase activity"/>
    <property type="evidence" value="ECO:0007669"/>
    <property type="project" value="UniProtKB-EC"/>
</dbReference>
<dbReference type="InterPro" id="IPR027417">
    <property type="entry name" value="P-loop_NTPase"/>
</dbReference>
<evidence type="ECO:0000256" key="2">
    <source>
        <dbReference type="ARBA" id="ARBA00004870"/>
    </source>
</evidence>
<comment type="pathway">
    <text evidence="2 13">Glycolipid biosynthesis; lipid IV(A) biosynthesis; lipid IV(A) from (3R)-3-hydroxytetradecanoyl-[acyl-carrier-protein] and UDP-N-acetyl-alpha-D-glucosamine: step 6/6.</text>
</comment>
<evidence type="ECO:0000313" key="15">
    <source>
        <dbReference type="Proteomes" id="UP000838672"/>
    </source>
</evidence>
<evidence type="ECO:0000256" key="6">
    <source>
        <dbReference type="ARBA" id="ARBA00022556"/>
    </source>
</evidence>
<evidence type="ECO:0000256" key="3">
    <source>
        <dbReference type="ARBA" id="ARBA00012071"/>
    </source>
</evidence>
<feature type="binding site" evidence="13">
    <location>
        <begin position="59"/>
        <end position="66"/>
    </location>
    <ligand>
        <name>ATP</name>
        <dbReference type="ChEBI" id="CHEBI:30616"/>
    </ligand>
</feature>
<keyword evidence="9 13" id="KW-0418">Kinase</keyword>
<dbReference type="SUPFAM" id="SSF52540">
    <property type="entry name" value="P-loop containing nucleoside triphosphate hydrolases"/>
    <property type="match status" value="1"/>
</dbReference>
<keyword evidence="10 13" id="KW-0067">ATP-binding</keyword>
<comment type="function">
    <text evidence="1 13">Transfers the gamma-phosphate of ATP to the 4'-position of a tetraacyldisaccharide 1-phosphate intermediate (termed DS-1-P) to form tetraacyldisaccharide 1,4'-bis-phosphate (lipid IVA).</text>
</comment>
<evidence type="ECO:0000256" key="10">
    <source>
        <dbReference type="ARBA" id="ARBA00022840"/>
    </source>
</evidence>
<keyword evidence="6 13" id="KW-0441">Lipid A biosynthesis</keyword>
<dbReference type="HAMAP" id="MF_00409">
    <property type="entry name" value="LpxK"/>
    <property type="match status" value="1"/>
</dbReference>
<dbReference type="Proteomes" id="UP000838672">
    <property type="component" value="Unassembled WGS sequence"/>
</dbReference>
<keyword evidence="8 13" id="KW-0547">Nucleotide-binding</keyword>
<accession>A0ABM8ZTW4</accession>
<evidence type="ECO:0000256" key="1">
    <source>
        <dbReference type="ARBA" id="ARBA00002274"/>
    </source>
</evidence>
<dbReference type="EMBL" id="CAKLDI010000001">
    <property type="protein sequence ID" value="CAH0533760.1"/>
    <property type="molecule type" value="Genomic_DNA"/>
</dbReference>
<evidence type="ECO:0000313" key="14">
    <source>
        <dbReference type="EMBL" id="CAH0533760.1"/>
    </source>
</evidence>
<dbReference type="PANTHER" id="PTHR42724:SF1">
    <property type="entry name" value="TETRAACYLDISACCHARIDE 4'-KINASE, MITOCHONDRIAL-RELATED"/>
    <property type="match status" value="1"/>
</dbReference>
<keyword evidence="5 13" id="KW-0444">Lipid biosynthesis</keyword>
<evidence type="ECO:0000256" key="11">
    <source>
        <dbReference type="ARBA" id="ARBA00023098"/>
    </source>
</evidence>
<evidence type="ECO:0000256" key="5">
    <source>
        <dbReference type="ARBA" id="ARBA00022516"/>
    </source>
</evidence>
<evidence type="ECO:0000256" key="4">
    <source>
        <dbReference type="ARBA" id="ARBA00016436"/>
    </source>
</evidence>
<proteinExistence type="inferred from homology"/>
<dbReference type="Pfam" id="PF02606">
    <property type="entry name" value="LpxK"/>
    <property type="match status" value="1"/>
</dbReference>
<evidence type="ECO:0000256" key="9">
    <source>
        <dbReference type="ARBA" id="ARBA00022777"/>
    </source>
</evidence>
<name>A0ABM8ZTW4_9VIBR</name>
<protein>
    <recommendedName>
        <fullName evidence="4 13">Tetraacyldisaccharide 4'-kinase</fullName>
        <ecNumber evidence="3 13">2.7.1.130</ecNumber>
    </recommendedName>
    <alternativeName>
        <fullName evidence="12 13">Lipid A 4'-kinase</fullName>
    </alternativeName>
</protein>
<evidence type="ECO:0000256" key="12">
    <source>
        <dbReference type="ARBA" id="ARBA00029757"/>
    </source>
</evidence>
<gene>
    <name evidence="13 14" type="primary">lpxK</name>
    <name evidence="14" type="ORF">VST7929_01635</name>
</gene>
<dbReference type="NCBIfam" id="TIGR00682">
    <property type="entry name" value="lpxK"/>
    <property type="match status" value="1"/>
</dbReference>
<comment type="similarity">
    <text evidence="13">Belongs to the LpxK family.</text>
</comment>
<comment type="catalytic activity">
    <reaction evidence="13">
        <text>a lipid A disaccharide + ATP = a lipid IVA + ADP + H(+)</text>
        <dbReference type="Rhea" id="RHEA:67840"/>
        <dbReference type="ChEBI" id="CHEBI:15378"/>
        <dbReference type="ChEBI" id="CHEBI:30616"/>
        <dbReference type="ChEBI" id="CHEBI:176343"/>
        <dbReference type="ChEBI" id="CHEBI:176425"/>
        <dbReference type="ChEBI" id="CHEBI:456216"/>
        <dbReference type="EC" id="2.7.1.130"/>
    </reaction>
</comment>
<dbReference type="PANTHER" id="PTHR42724">
    <property type="entry name" value="TETRAACYLDISACCHARIDE 4'-KINASE"/>
    <property type="match status" value="1"/>
</dbReference>
<keyword evidence="15" id="KW-1185">Reference proteome</keyword>
<keyword evidence="11 13" id="KW-0443">Lipid metabolism</keyword>
<organism evidence="14 15">
    <name type="scientific">Vibrio stylophorae</name>
    <dbReference type="NCBI Taxonomy" id="659351"/>
    <lineage>
        <taxon>Bacteria</taxon>
        <taxon>Pseudomonadati</taxon>
        <taxon>Pseudomonadota</taxon>
        <taxon>Gammaproteobacteria</taxon>
        <taxon>Vibrionales</taxon>
        <taxon>Vibrionaceae</taxon>
        <taxon>Vibrio</taxon>
    </lineage>
</organism>
<evidence type="ECO:0000256" key="13">
    <source>
        <dbReference type="HAMAP-Rule" id="MF_00409"/>
    </source>
</evidence>
<evidence type="ECO:0000256" key="7">
    <source>
        <dbReference type="ARBA" id="ARBA00022679"/>
    </source>
</evidence>
<dbReference type="InterPro" id="IPR003758">
    <property type="entry name" value="LpxK"/>
</dbReference>
<sequence length="339" mass="37389">MIEKLWFQSHWLGIVLWPLLRPLSALYGWIVRKKRRTFLEHPEQSYRAPCPVIVVGNLTAGGNGKTPVVIWLVEALQQQGLSVGVVSRGYGGKAPHYPYLVDAQTATAIAGDEPVLIAKRTGASVAVAPKRSQAIEAILAQQPVDVIITDDGLQHYAMARDIELVVVDGMRRFGNGHYMPQGPMRESEARLSSVDYVICNGGQAMPGEYAMQLAPQAMINVKTGERVTIANFLAQHRQAVAMAGIGHPPRFFNTLKQLGFSLLSCHPFVDHQSVSPETLNGLVDEQTPLLMTEKDAVKYQECSQANWWYLAVDAQFEQSMAPLLAHVMHCKEEYGSSSI</sequence>
<dbReference type="RefSeq" id="WP_237466181.1">
    <property type="nucleotide sequence ID" value="NZ_CAKLDI010000001.1"/>
</dbReference>
<evidence type="ECO:0000256" key="8">
    <source>
        <dbReference type="ARBA" id="ARBA00022741"/>
    </source>
</evidence>
<dbReference type="EC" id="2.7.1.130" evidence="3 13"/>
<comment type="caution">
    <text evidence="14">The sequence shown here is derived from an EMBL/GenBank/DDBJ whole genome shotgun (WGS) entry which is preliminary data.</text>
</comment>